<feature type="domain" description="Glycosyltransferase subfamily 4-like N-terminal" evidence="3">
    <location>
        <begin position="18"/>
        <end position="185"/>
    </location>
</feature>
<evidence type="ECO:0000259" key="3">
    <source>
        <dbReference type="Pfam" id="PF13439"/>
    </source>
</evidence>
<keyword evidence="1" id="KW-0472">Membrane</keyword>
<comment type="caution">
    <text evidence="4">The sequence shown here is derived from an EMBL/GenBank/DDBJ whole genome shotgun (WGS) entry which is preliminary data.</text>
</comment>
<evidence type="ECO:0000313" key="5">
    <source>
        <dbReference type="Proteomes" id="UP000034491"/>
    </source>
</evidence>
<keyword evidence="1" id="KW-0812">Transmembrane</keyword>
<keyword evidence="1" id="KW-1133">Transmembrane helix</keyword>
<dbReference type="PANTHER" id="PTHR12526:SF623">
    <property type="entry name" value="WABG"/>
    <property type="match status" value="1"/>
</dbReference>
<dbReference type="EMBL" id="LANI01000006">
    <property type="protein sequence ID" value="KKJ77047.1"/>
    <property type="molecule type" value="Genomic_DNA"/>
</dbReference>
<dbReference type="InterPro" id="IPR001296">
    <property type="entry name" value="Glyco_trans_1"/>
</dbReference>
<dbReference type="Proteomes" id="UP000034491">
    <property type="component" value="Unassembled WGS sequence"/>
</dbReference>
<evidence type="ECO:0000256" key="1">
    <source>
        <dbReference type="SAM" id="Phobius"/>
    </source>
</evidence>
<protein>
    <recommendedName>
        <fullName evidence="6">Glycosyl transferase family 1 domain-containing protein</fullName>
    </recommendedName>
</protein>
<feature type="domain" description="Glycosyl transferase family 1" evidence="2">
    <location>
        <begin position="194"/>
        <end position="359"/>
    </location>
</feature>
<dbReference type="STRING" id="1549748.WH95_10110"/>
<sequence length="386" mass="43208">MGNEVKKLCFVIGSLERGGTETHLKRVLPLLDRRRFKPSIFCFVRKGELASALEEKGVKVFEPVLFSSLTKHSALFKPLLLVASIFSFISYLLRNKPDVVHFFLPASYLLLGPISLLHKKSKKLMSRRSLNVYQQKYPAFIRGIELWLHQRMHGVIGNSQQVVNELKADEGVPTNKLHLIYNGITVRESSLSQREQIRVSLNIPPDRLVMTIVANLIPYKGHLDLLNACGQLPTRDWILLIVGHDSSSIQGELEHLVEQNNLQDCVHFLGVRNDVTDIWASSDIGLLVSHEEGFSNAVLEGMAANLPMIVTSVGGNAEAVLDGETGLVVPPHSPEDLANAMKKLLKDNVLRHSMGKRAGQRVRQCFSMESCIEGYEALYNQLFLEN</sequence>
<evidence type="ECO:0000313" key="4">
    <source>
        <dbReference type="EMBL" id="KKJ77047.1"/>
    </source>
</evidence>
<evidence type="ECO:0000259" key="2">
    <source>
        <dbReference type="Pfam" id="PF00534"/>
    </source>
</evidence>
<dbReference type="SUPFAM" id="SSF53756">
    <property type="entry name" value="UDP-Glycosyltransferase/glycogen phosphorylase"/>
    <property type="match status" value="1"/>
</dbReference>
<dbReference type="Pfam" id="PF13439">
    <property type="entry name" value="Glyco_transf_4"/>
    <property type="match status" value="1"/>
</dbReference>
<accession>A0A0M2R5A5</accession>
<keyword evidence="5" id="KW-1185">Reference proteome</keyword>
<gene>
    <name evidence="4" type="ORF">WH95_10110</name>
</gene>
<dbReference type="InterPro" id="IPR028098">
    <property type="entry name" value="Glyco_trans_4-like_N"/>
</dbReference>
<proteinExistence type="predicted"/>
<dbReference type="Gene3D" id="3.40.50.2000">
    <property type="entry name" value="Glycogen Phosphorylase B"/>
    <property type="match status" value="2"/>
</dbReference>
<feature type="transmembrane region" description="Helical" evidence="1">
    <location>
        <begin position="74"/>
        <end position="93"/>
    </location>
</feature>
<evidence type="ECO:0008006" key="6">
    <source>
        <dbReference type="Google" id="ProtNLM"/>
    </source>
</evidence>
<name>A0A0M2R5A5_9PROT</name>
<dbReference type="Pfam" id="PF00534">
    <property type="entry name" value="Glycos_transf_1"/>
    <property type="match status" value="1"/>
</dbReference>
<organism evidence="4 5">
    <name type="scientific">Kiloniella litopenaei</name>
    <dbReference type="NCBI Taxonomy" id="1549748"/>
    <lineage>
        <taxon>Bacteria</taxon>
        <taxon>Pseudomonadati</taxon>
        <taxon>Pseudomonadota</taxon>
        <taxon>Alphaproteobacteria</taxon>
        <taxon>Rhodospirillales</taxon>
        <taxon>Kiloniellaceae</taxon>
        <taxon>Kiloniella</taxon>
    </lineage>
</organism>
<dbReference type="GO" id="GO:0016757">
    <property type="term" value="F:glycosyltransferase activity"/>
    <property type="evidence" value="ECO:0007669"/>
    <property type="project" value="InterPro"/>
</dbReference>
<feature type="transmembrane region" description="Helical" evidence="1">
    <location>
        <begin position="99"/>
        <end position="118"/>
    </location>
</feature>
<dbReference type="AlphaFoldDB" id="A0A0M2R5A5"/>
<dbReference type="PANTHER" id="PTHR12526">
    <property type="entry name" value="GLYCOSYLTRANSFERASE"/>
    <property type="match status" value="1"/>
</dbReference>
<reference evidence="4 5" key="1">
    <citation type="submission" date="2015-03" db="EMBL/GenBank/DDBJ databases">
        <title>Genome sequence of Kiloniella sp. P1-1, isolated from the gut microflora of Pacific white shrimp, Penaeus vannamei.</title>
        <authorList>
            <person name="Shao Z."/>
            <person name="Wang L."/>
            <person name="Li X."/>
        </authorList>
    </citation>
    <scope>NUCLEOTIDE SEQUENCE [LARGE SCALE GENOMIC DNA]</scope>
    <source>
        <strain evidence="4 5">P1-1</strain>
    </source>
</reference>